<evidence type="ECO:0000313" key="2">
    <source>
        <dbReference type="Proteomes" id="UP000001366"/>
    </source>
</evidence>
<dbReference type="EMBL" id="CP001230">
    <property type="protein sequence ID" value="ACO03084.1"/>
    <property type="molecule type" value="Genomic_DNA"/>
</dbReference>
<protein>
    <submittedName>
        <fullName evidence="1">Uncharacterized protein</fullName>
    </submittedName>
</protein>
<dbReference type="Proteomes" id="UP000001366">
    <property type="component" value="Chromosome"/>
</dbReference>
<reference evidence="1 2" key="1">
    <citation type="journal article" date="2009" name="J. Bacteriol.">
        <title>Complete and draft genome sequences of six members of the Aquificales.</title>
        <authorList>
            <person name="Reysenbach A.L."/>
            <person name="Hamamura N."/>
            <person name="Podar M."/>
            <person name="Griffiths E."/>
            <person name="Ferreira S."/>
            <person name="Hochstein R."/>
            <person name="Heidelberg J."/>
            <person name="Johnson J."/>
            <person name="Mead D."/>
            <person name="Pohorille A."/>
            <person name="Sarmiento M."/>
            <person name="Schweighofer K."/>
            <person name="Seshadri R."/>
            <person name="Voytek M.A."/>
        </authorList>
    </citation>
    <scope>NUCLEOTIDE SEQUENCE [LARGE SCALE GENOMIC DNA]</scope>
    <source>
        <strain evidence="2">DSM 14350 / EX-H1</strain>
    </source>
</reference>
<dbReference type="HOGENOM" id="CLU_3314321_0_0_0"/>
<sequence>MNLLLLSIPLGSKKTNVNKTVIPAKTDFLSHLVQRKPHQ</sequence>
<gene>
    <name evidence="1" type="ordered locus">PERMA_1375</name>
</gene>
<dbReference type="PaxDb" id="123214-PERMA_1375"/>
<dbReference type="AlphaFoldDB" id="C0QR48"/>
<dbReference type="KEGG" id="pmx:PERMA_1375"/>
<evidence type="ECO:0000313" key="1">
    <source>
        <dbReference type="EMBL" id="ACO03084.1"/>
    </source>
</evidence>
<keyword evidence="2" id="KW-1185">Reference proteome</keyword>
<organism evidence="1 2">
    <name type="scientific">Persephonella marina (strain DSM 14350 / EX-H1)</name>
    <dbReference type="NCBI Taxonomy" id="123214"/>
    <lineage>
        <taxon>Bacteria</taxon>
        <taxon>Pseudomonadati</taxon>
        <taxon>Aquificota</taxon>
        <taxon>Aquificia</taxon>
        <taxon>Aquificales</taxon>
        <taxon>Hydrogenothermaceae</taxon>
        <taxon>Persephonella</taxon>
    </lineage>
</organism>
<name>C0QR48_PERMH</name>
<accession>C0QR48</accession>
<dbReference type="STRING" id="123214.PERMA_1375"/>
<proteinExistence type="predicted"/>